<reference evidence="11" key="1">
    <citation type="submission" date="2016-10" db="EMBL/GenBank/DDBJ databases">
        <authorList>
            <person name="Varghese N."/>
            <person name="Submissions S."/>
        </authorList>
    </citation>
    <scope>NUCLEOTIDE SEQUENCE [LARGE SCALE GENOMIC DNA]</scope>
    <source>
        <strain evidence="11">DSM 18733</strain>
    </source>
</reference>
<comment type="similarity">
    <text evidence="9">Belongs to the class-III pyridoxal-phosphate-dependent aminotransferase family. BioA subfamily.</text>
</comment>
<evidence type="ECO:0000256" key="6">
    <source>
        <dbReference type="ARBA" id="ARBA00022756"/>
    </source>
</evidence>
<comment type="cofactor">
    <cofactor evidence="1 9">
        <name>pyridoxal 5'-phosphate</name>
        <dbReference type="ChEBI" id="CHEBI:597326"/>
    </cofactor>
</comment>
<dbReference type="Pfam" id="PF00202">
    <property type="entry name" value="Aminotran_3"/>
    <property type="match status" value="1"/>
</dbReference>
<evidence type="ECO:0000256" key="4">
    <source>
        <dbReference type="ARBA" id="ARBA00022679"/>
    </source>
</evidence>
<evidence type="ECO:0000256" key="8">
    <source>
        <dbReference type="ARBA" id="ARBA00048449"/>
    </source>
</evidence>
<evidence type="ECO:0000256" key="9">
    <source>
        <dbReference type="HAMAP-Rule" id="MF_00834"/>
    </source>
</evidence>
<dbReference type="GO" id="GO:0051537">
    <property type="term" value="F:2 iron, 2 sulfur cluster binding"/>
    <property type="evidence" value="ECO:0007669"/>
    <property type="project" value="UniProtKB-KW"/>
</dbReference>
<dbReference type="InterPro" id="IPR015421">
    <property type="entry name" value="PyrdxlP-dep_Trfase_major"/>
</dbReference>
<keyword evidence="4 9" id="KW-0808">Transferase</keyword>
<feature type="binding site" evidence="9">
    <location>
        <position position="52"/>
    </location>
    <ligand>
        <name>substrate</name>
    </ligand>
</feature>
<keyword evidence="6 9" id="KW-0093">Biotin biosynthesis</keyword>
<evidence type="ECO:0000256" key="3">
    <source>
        <dbReference type="ARBA" id="ARBA00022576"/>
    </source>
</evidence>
<dbReference type="CDD" id="cd00610">
    <property type="entry name" value="OAT_like"/>
    <property type="match status" value="1"/>
</dbReference>
<evidence type="ECO:0000256" key="7">
    <source>
        <dbReference type="ARBA" id="ARBA00022898"/>
    </source>
</evidence>
<comment type="pathway">
    <text evidence="2 9">Cofactor biosynthesis; biotin biosynthesis; 7,8-diaminononanoate from 8-amino-7-oxononanoate (SAM route): step 1/1.</text>
</comment>
<protein>
    <recommendedName>
        <fullName evidence="9">Adenosylmethionine-8-amino-7-oxononanoate aminotransferase</fullName>
        <ecNumber evidence="9">2.6.1.62</ecNumber>
    </recommendedName>
    <alternativeName>
        <fullName evidence="9">7,8-diamino-pelargonic acid aminotransferase</fullName>
        <shortName evidence="9">DAPA AT</shortName>
        <shortName evidence="9">DAPA aminotransferase</shortName>
    </alternativeName>
    <alternativeName>
        <fullName evidence="9">7,8-diaminononanoate synthase</fullName>
        <shortName evidence="9">DANS</shortName>
    </alternativeName>
    <alternativeName>
        <fullName evidence="9">Diaminopelargonic acid synthase</fullName>
    </alternativeName>
</protein>
<dbReference type="STRING" id="407022.SAMN05661044_00455"/>
<name>A0A1H7HR86_OLID1</name>
<dbReference type="InterPro" id="IPR049704">
    <property type="entry name" value="Aminotrans_3_PPA_site"/>
</dbReference>
<feature type="binding site" evidence="9">
    <location>
        <position position="390"/>
    </location>
    <ligand>
        <name>substrate</name>
    </ligand>
</feature>
<keyword evidence="5 9" id="KW-0949">S-adenosyl-L-methionine</keyword>
<comment type="catalytic activity">
    <reaction evidence="8 9">
        <text>(8S)-8-amino-7-oxononanoate + S-adenosyl-L-methionine = S-adenosyl-4-methylsulfanyl-2-oxobutanoate + (7R,8S)-7,8-diammoniononanoate</text>
        <dbReference type="Rhea" id="RHEA:16861"/>
        <dbReference type="ChEBI" id="CHEBI:16490"/>
        <dbReference type="ChEBI" id="CHEBI:59789"/>
        <dbReference type="ChEBI" id="CHEBI:149468"/>
        <dbReference type="ChEBI" id="CHEBI:149469"/>
        <dbReference type="EC" id="2.6.1.62"/>
    </reaction>
</comment>
<dbReference type="InterPro" id="IPR005815">
    <property type="entry name" value="BioA"/>
</dbReference>
<evidence type="ECO:0000256" key="1">
    <source>
        <dbReference type="ARBA" id="ARBA00001933"/>
    </source>
</evidence>
<dbReference type="EC" id="2.6.1.62" evidence="9"/>
<dbReference type="GO" id="GO:0005737">
    <property type="term" value="C:cytoplasm"/>
    <property type="evidence" value="ECO:0007669"/>
    <property type="project" value="UniProtKB-SubCell"/>
</dbReference>
<dbReference type="Proteomes" id="UP000199421">
    <property type="component" value="Unassembled WGS sequence"/>
</dbReference>
<feature type="binding site" evidence="9">
    <location>
        <position position="265"/>
    </location>
    <ligand>
        <name>substrate</name>
    </ligand>
</feature>
<feature type="binding site" evidence="9">
    <location>
        <position position="299"/>
    </location>
    <ligand>
        <name>substrate</name>
    </ligand>
</feature>
<organism evidence="10 11">
    <name type="scientific">Olivibacter domesticus</name>
    <name type="common">Pseudosphingobacterium domesticum</name>
    <dbReference type="NCBI Taxonomy" id="407022"/>
    <lineage>
        <taxon>Bacteria</taxon>
        <taxon>Pseudomonadati</taxon>
        <taxon>Bacteroidota</taxon>
        <taxon>Sphingobacteriia</taxon>
        <taxon>Sphingobacteriales</taxon>
        <taxon>Sphingobacteriaceae</taxon>
        <taxon>Olivibacter</taxon>
    </lineage>
</organism>
<dbReference type="PROSITE" id="PS00600">
    <property type="entry name" value="AA_TRANSFER_CLASS_3"/>
    <property type="match status" value="1"/>
</dbReference>
<dbReference type="GO" id="GO:0004141">
    <property type="term" value="F:dethiobiotin synthase activity"/>
    <property type="evidence" value="ECO:0007669"/>
    <property type="project" value="TreeGrafter"/>
</dbReference>
<dbReference type="AlphaFoldDB" id="A0A1H7HR86"/>
<keyword evidence="3 9" id="KW-0032">Aminotransferase</keyword>
<gene>
    <name evidence="9" type="primary">bioA</name>
    <name evidence="10" type="ORF">SAMN05661044_00455</name>
</gene>
<dbReference type="PANTHER" id="PTHR42684:SF3">
    <property type="entry name" value="ADENOSYLMETHIONINE-8-AMINO-7-OXONONANOATE AMINOTRANSFERASE"/>
    <property type="match status" value="1"/>
</dbReference>
<keyword evidence="9" id="KW-0963">Cytoplasm</keyword>
<dbReference type="GO" id="GO:0009102">
    <property type="term" value="P:biotin biosynthetic process"/>
    <property type="evidence" value="ECO:0007669"/>
    <property type="project" value="UniProtKB-UniRule"/>
</dbReference>
<comment type="subunit">
    <text evidence="9">Homodimer.</text>
</comment>
<dbReference type="Gene3D" id="3.40.640.10">
    <property type="entry name" value="Type I PLP-dependent aspartate aminotransferase-like (Major domain)"/>
    <property type="match status" value="1"/>
</dbReference>
<evidence type="ECO:0000313" key="10">
    <source>
        <dbReference type="EMBL" id="SEK52698.1"/>
    </source>
</evidence>
<keyword evidence="11" id="KW-1185">Reference proteome</keyword>
<dbReference type="HAMAP" id="MF_00834">
    <property type="entry name" value="BioA"/>
    <property type="match status" value="1"/>
</dbReference>
<feature type="site" description="Participates in the substrate recognition with KAPA and in a stacking interaction with the adenine ring of SAM" evidence="9">
    <location>
        <position position="17"/>
    </location>
</feature>
<dbReference type="SUPFAM" id="SSF53383">
    <property type="entry name" value="PLP-dependent transferases"/>
    <property type="match status" value="1"/>
</dbReference>
<dbReference type="RefSeq" id="WP_093317739.1">
    <property type="nucleotide sequence ID" value="NZ_FOAF01000001.1"/>
</dbReference>
<comment type="subcellular location">
    <subcellularLocation>
        <location evidence="9">Cytoplasm</location>
    </subcellularLocation>
</comment>
<dbReference type="OrthoDB" id="1286826at2"/>
<dbReference type="Gene3D" id="3.90.1150.10">
    <property type="entry name" value="Aspartate Aminotransferase, domain 1"/>
    <property type="match status" value="1"/>
</dbReference>
<feature type="binding site" evidence="9">
    <location>
        <position position="236"/>
    </location>
    <ligand>
        <name>pyridoxal 5'-phosphate</name>
        <dbReference type="ChEBI" id="CHEBI:597326"/>
    </ligand>
</feature>
<dbReference type="NCBIfam" id="TIGR00508">
    <property type="entry name" value="bioA"/>
    <property type="match status" value="1"/>
</dbReference>
<feature type="binding site" evidence="9">
    <location>
        <position position="144"/>
    </location>
    <ligand>
        <name>substrate</name>
    </ligand>
</feature>
<sequence>MSTNLSERDAEVIWHPYTQMKNNMPAIPIVRGEGAYVYGEDGQRYIDAISSWWVNIHGHAHPYIANKVFAQFKKLEHMMFAGFTHSPAVELAERLLDLLPSSQKKVFYSDNGSTAVEVALKMCVQYWYNKGQARKKIIAFKNSYHGDTFGAMAVSGRSVWTAPFEGLMFDVHYIETPNRNNITQLLEEISQIHQEVACFIYEPIVQGSAGMLSYEAALLDKLMSHCSTLNVLLIQDEVFTGFGRTGKLFAANHLQQQPDFMCFSKGLTGGALPLGITSCAQYIYDMFLSDDSYKTLFHGHSFTANPLCCAAALASLDLLLTEETQQNIQRICLQHKGYMERISLHPKIKGIRCIGTILALEWETGEETSYFSKNRDKLYKYFINKGIILRPLGNVIYVLPPYCIRYDDLNYIYDVISSALEKI</sequence>
<dbReference type="UniPathway" id="UPA00078">
    <property type="reaction ID" value="UER00160"/>
</dbReference>
<comment type="function">
    <text evidence="9">Catalyzes the transfer of the alpha-amino group from S-adenosyl-L-methionine (SAM) to 7-keto-8-aminopelargonic acid (KAPA) to form 7,8-diaminopelargonic acid (DAPA). It is the only aminotransferase known to utilize SAM as an amino donor.</text>
</comment>
<dbReference type="InterPro" id="IPR005814">
    <property type="entry name" value="Aminotrans_3"/>
</dbReference>
<dbReference type="PANTHER" id="PTHR42684">
    <property type="entry name" value="ADENOSYLMETHIONINE-8-AMINO-7-OXONONANOATE AMINOTRANSFERASE"/>
    <property type="match status" value="1"/>
</dbReference>
<keyword evidence="7 9" id="KW-0663">Pyridoxal phosphate</keyword>
<evidence type="ECO:0000256" key="5">
    <source>
        <dbReference type="ARBA" id="ARBA00022691"/>
    </source>
</evidence>
<dbReference type="FunFam" id="3.40.640.10:FF:000004">
    <property type="entry name" value="Acetylornithine aminotransferase"/>
    <property type="match status" value="1"/>
</dbReference>
<dbReference type="EMBL" id="FOAF01000001">
    <property type="protein sequence ID" value="SEK52698.1"/>
    <property type="molecule type" value="Genomic_DNA"/>
</dbReference>
<evidence type="ECO:0000256" key="2">
    <source>
        <dbReference type="ARBA" id="ARBA00005063"/>
    </source>
</evidence>
<dbReference type="InterPro" id="IPR015422">
    <property type="entry name" value="PyrdxlP-dep_Trfase_small"/>
</dbReference>
<proteinExistence type="inferred from homology"/>
<dbReference type="InterPro" id="IPR015424">
    <property type="entry name" value="PyrdxlP-dep_Trfase"/>
</dbReference>
<evidence type="ECO:0000313" key="11">
    <source>
        <dbReference type="Proteomes" id="UP000199421"/>
    </source>
</evidence>
<dbReference type="GO" id="GO:0004015">
    <property type="term" value="F:adenosylmethionine-8-amino-7-oxononanoate transaminase activity"/>
    <property type="evidence" value="ECO:0007669"/>
    <property type="project" value="UniProtKB-UniRule"/>
</dbReference>
<feature type="binding site" evidence="9">
    <location>
        <begin position="300"/>
        <end position="301"/>
    </location>
    <ligand>
        <name>pyridoxal 5'-phosphate</name>
        <dbReference type="ChEBI" id="CHEBI:597326"/>
    </ligand>
</feature>
<dbReference type="GO" id="GO:0030170">
    <property type="term" value="F:pyridoxal phosphate binding"/>
    <property type="evidence" value="ECO:0007669"/>
    <property type="project" value="UniProtKB-UniRule"/>
</dbReference>
<feature type="modified residue" description="N6-(pyridoxal phosphate)lysine" evidence="9">
    <location>
        <position position="265"/>
    </location>
</feature>
<dbReference type="NCBIfam" id="NF004624">
    <property type="entry name" value="PRK05964.1"/>
    <property type="match status" value="1"/>
</dbReference>
<feature type="binding site" evidence="9">
    <location>
        <begin position="112"/>
        <end position="113"/>
    </location>
    <ligand>
        <name>pyridoxal 5'-phosphate</name>
        <dbReference type="ChEBI" id="CHEBI:597326"/>
    </ligand>
</feature>
<accession>A0A1H7HR86</accession>